<feature type="compositionally biased region" description="Basic and acidic residues" evidence="6">
    <location>
        <begin position="482"/>
        <end position="504"/>
    </location>
</feature>
<dbReference type="PROSITE" id="PS51257">
    <property type="entry name" value="PROKAR_LIPOPROTEIN"/>
    <property type="match status" value="1"/>
</dbReference>
<evidence type="ECO:0000256" key="6">
    <source>
        <dbReference type="SAM" id="MobiDB-lite"/>
    </source>
</evidence>
<keyword evidence="2" id="KW-0732">Signal</keyword>
<keyword evidence="7" id="KW-1133">Transmembrane helix</keyword>
<evidence type="ECO:0000256" key="5">
    <source>
        <dbReference type="ARBA" id="ARBA00023288"/>
    </source>
</evidence>
<feature type="transmembrane region" description="Helical" evidence="7">
    <location>
        <begin position="7"/>
        <end position="23"/>
    </location>
</feature>
<sequence>MKTIKQIISLCLMLFIFSCGTYFNQPINEEEARLGEDTRVSKLLTNLPEPQKQVVVGVYNFRDQTGQFKPTENGSTFSTAVTQGSTAILLKALEDSNWFIATERENLNNLLNERQIIKSTRDEYAQVNGTTPERLRPLLFAGILLEGGIVSYDTNIVTGGLGARYFGIGGSTQYRQDRVTIYLRAVSTSTGEILKTIYVSKTILSQALDASYFRFVSFQRLFEAETGFTRNEPIQLAITEAIEKAVHSLVIEGISDGLWLAKNEDNESVSQVLKQYYEEKNILDDTKLFDRLYRDRRGKSAISLGIGTSILDGDLPEPTPEIFGRIGYKRYLNDYLNVNASLNQFKLSNNGNLDDSFTSFDVNAEFTILPYDNITPFVYSGIGANARDNFNKIDLKLQYGLGLEYLVSDKLGISIFGEHNLTFSDEVDGFVSGNRDDYFFRFGLGLNFYLSPPIYEKTKKRELQKLKNKELEELRKLNIESQKNAEKASDKSNKNDLKKLREANIKSQKQNNKKNEDN</sequence>
<dbReference type="Gene3D" id="2.40.160.20">
    <property type="match status" value="1"/>
</dbReference>
<evidence type="ECO:0000256" key="1">
    <source>
        <dbReference type="ARBA" id="ARBA00022475"/>
    </source>
</evidence>
<keyword evidence="1" id="KW-1003">Cell membrane</keyword>
<evidence type="ECO:0000256" key="3">
    <source>
        <dbReference type="ARBA" id="ARBA00023136"/>
    </source>
</evidence>
<dbReference type="Pfam" id="PF03783">
    <property type="entry name" value="CsgG"/>
    <property type="match status" value="1"/>
</dbReference>
<evidence type="ECO:0000256" key="2">
    <source>
        <dbReference type="ARBA" id="ARBA00022729"/>
    </source>
</evidence>
<proteinExistence type="predicted"/>
<dbReference type="InterPro" id="IPR005534">
    <property type="entry name" value="Curli_assmbl/transp-comp_CsgG"/>
</dbReference>
<keyword evidence="4" id="KW-0564">Palmitate</keyword>
<keyword evidence="5" id="KW-0449">Lipoprotein</keyword>
<comment type="caution">
    <text evidence="8">The sequence shown here is derived from an EMBL/GenBank/DDBJ whole genome shotgun (WGS) entry which is preliminary data.</text>
</comment>
<gene>
    <name evidence="8" type="ORF">ACFQ1Q_12190</name>
</gene>
<organism evidence="8 9">
    <name type="scientific">Winogradskyella litorisediminis</name>
    <dbReference type="NCBI Taxonomy" id="1156618"/>
    <lineage>
        <taxon>Bacteria</taxon>
        <taxon>Pseudomonadati</taxon>
        <taxon>Bacteroidota</taxon>
        <taxon>Flavobacteriia</taxon>
        <taxon>Flavobacteriales</taxon>
        <taxon>Flavobacteriaceae</taxon>
        <taxon>Winogradskyella</taxon>
    </lineage>
</organism>
<evidence type="ECO:0000256" key="7">
    <source>
        <dbReference type="SAM" id="Phobius"/>
    </source>
</evidence>
<dbReference type="SUPFAM" id="SSF56925">
    <property type="entry name" value="OMPA-like"/>
    <property type="match status" value="1"/>
</dbReference>
<name>A0ABW3N8J9_9FLAO</name>
<evidence type="ECO:0000313" key="8">
    <source>
        <dbReference type="EMBL" id="MFD1064008.1"/>
    </source>
</evidence>
<accession>A0ABW3N8J9</accession>
<protein>
    <submittedName>
        <fullName evidence="8">CsgG/HfaB family protein</fullName>
    </submittedName>
</protein>
<keyword evidence="7" id="KW-0812">Transmembrane</keyword>
<reference evidence="9" key="1">
    <citation type="journal article" date="2019" name="Int. J. Syst. Evol. Microbiol.">
        <title>The Global Catalogue of Microorganisms (GCM) 10K type strain sequencing project: providing services to taxonomists for standard genome sequencing and annotation.</title>
        <authorList>
            <consortium name="The Broad Institute Genomics Platform"/>
            <consortium name="The Broad Institute Genome Sequencing Center for Infectious Disease"/>
            <person name="Wu L."/>
            <person name="Ma J."/>
        </authorList>
    </citation>
    <scope>NUCLEOTIDE SEQUENCE [LARGE SCALE GENOMIC DNA]</scope>
    <source>
        <strain evidence="9">CCUG 62215</strain>
    </source>
</reference>
<evidence type="ECO:0000313" key="9">
    <source>
        <dbReference type="Proteomes" id="UP001597013"/>
    </source>
</evidence>
<dbReference type="RefSeq" id="WP_386131869.1">
    <property type="nucleotide sequence ID" value="NZ_JBHTJL010000016.1"/>
</dbReference>
<keyword evidence="3 7" id="KW-0472">Membrane</keyword>
<dbReference type="EMBL" id="JBHTJL010000016">
    <property type="protein sequence ID" value="MFD1064008.1"/>
    <property type="molecule type" value="Genomic_DNA"/>
</dbReference>
<feature type="region of interest" description="Disordered" evidence="6">
    <location>
        <begin position="482"/>
        <end position="518"/>
    </location>
</feature>
<evidence type="ECO:0000256" key="4">
    <source>
        <dbReference type="ARBA" id="ARBA00023139"/>
    </source>
</evidence>
<keyword evidence="9" id="KW-1185">Reference proteome</keyword>
<dbReference type="Gene3D" id="3.40.50.10610">
    <property type="entry name" value="ABC-type transport auxiliary lipoprotein component"/>
    <property type="match status" value="2"/>
</dbReference>
<dbReference type="PANTHER" id="PTHR41164:SF1">
    <property type="entry name" value="CURLI PRODUCTION ASSEMBLY_TRANSPORT COMPONENT CSGG"/>
    <property type="match status" value="1"/>
</dbReference>
<dbReference type="InterPro" id="IPR011250">
    <property type="entry name" value="OMP/PagP_B-barrel"/>
</dbReference>
<dbReference type="Proteomes" id="UP001597013">
    <property type="component" value="Unassembled WGS sequence"/>
</dbReference>
<dbReference type="PANTHER" id="PTHR41164">
    <property type="entry name" value="CURLI PRODUCTION ASSEMBLY/TRANSPORT COMPONENT CSGG"/>
    <property type="match status" value="1"/>
</dbReference>